<organism evidence="1 2">
    <name type="scientific">Dermacentor silvarum</name>
    <name type="common">Tick</name>
    <dbReference type="NCBI Taxonomy" id="543639"/>
    <lineage>
        <taxon>Eukaryota</taxon>
        <taxon>Metazoa</taxon>
        <taxon>Ecdysozoa</taxon>
        <taxon>Arthropoda</taxon>
        <taxon>Chelicerata</taxon>
        <taxon>Arachnida</taxon>
        <taxon>Acari</taxon>
        <taxon>Parasitiformes</taxon>
        <taxon>Ixodida</taxon>
        <taxon>Ixodoidea</taxon>
        <taxon>Ixodidae</taxon>
        <taxon>Rhipicephalinae</taxon>
        <taxon>Dermacentor</taxon>
    </lineage>
</organism>
<comment type="caution">
    <text evidence="1">The sequence shown here is derived from an EMBL/GenBank/DDBJ whole genome shotgun (WGS) entry which is preliminary data.</text>
</comment>
<sequence length="214" mass="23461">MVSENGGKKENDLTAVAFAKATAENVAGSEISNGASREVIKSQKQPAKIQYVLIHKPSSKPQPAIRPLFHRQPPVTFVKSVRYLRSAWHLTGLPTGTFPLRLVIMASRRCHYDAAFKRNVITDAEALGNCAAGRKHGVPENNVRRWRKEKEALFACAATRKAFRGPRKAIPDAMVAASFKKCCISNSLDGTDDSEVWECTSNKESSDASDDDSS</sequence>
<evidence type="ECO:0000313" key="2">
    <source>
        <dbReference type="Proteomes" id="UP000821865"/>
    </source>
</evidence>
<protein>
    <submittedName>
        <fullName evidence="1">Uncharacterized protein</fullName>
    </submittedName>
</protein>
<dbReference type="Proteomes" id="UP000821865">
    <property type="component" value="Chromosome 7"/>
</dbReference>
<proteinExistence type="predicted"/>
<dbReference type="EMBL" id="CM023476">
    <property type="protein sequence ID" value="KAH7940643.1"/>
    <property type="molecule type" value="Genomic_DNA"/>
</dbReference>
<evidence type="ECO:0000313" key="1">
    <source>
        <dbReference type="EMBL" id="KAH7940643.1"/>
    </source>
</evidence>
<gene>
    <name evidence="1" type="ORF">HPB49_002742</name>
</gene>
<name>A0ACB8CD14_DERSI</name>
<accession>A0ACB8CD14</accession>
<keyword evidence="2" id="KW-1185">Reference proteome</keyword>
<reference evidence="1" key="1">
    <citation type="submission" date="2020-05" db="EMBL/GenBank/DDBJ databases">
        <title>Large-scale comparative analyses of tick genomes elucidate their genetic diversity and vector capacities.</title>
        <authorList>
            <person name="Jia N."/>
            <person name="Wang J."/>
            <person name="Shi W."/>
            <person name="Du L."/>
            <person name="Sun Y."/>
            <person name="Zhan W."/>
            <person name="Jiang J."/>
            <person name="Wang Q."/>
            <person name="Zhang B."/>
            <person name="Ji P."/>
            <person name="Sakyi L.B."/>
            <person name="Cui X."/>
            <person name="Yuan T."/>
            <person name="Jiang B."/>
            <person name="Yang W."/>
            <person name="Lam T.T.-Y."/>
            <person name="Chang Q."/>
            <person name="Ding S."/>
            <person name="Wang X."/>
            <person name="Zhu J."/>
            <person name="Ruan X."/>
            <person name="Zhao L."/>
            <person name="Wei J."/>
            <person name="Que T."/>
            <person name="Du C."/>
            <person name="Cheng J."/>
            <person name="Dai P."/>
            <person name="Han X."/>
            <person name="Huang E."/>
            <person name="Gao Y."/>
            <person name="Liu J."/>
            <person name="Shao H."/>
            <person name="Ye R."/>
            <person name="Li L."/>
            <person name="Wei W."/>
            <person name="Wang X."/>
            <person name="Wang C."/>
            <person name="Yang T."/>
            <person name="Huo Q."/>
            <person name="Li W."/>
            <person name="Guo W."/>
            <person name="Chen H."/>
            <person name="Zhou L."/>
            <person name="Ni X."/>
            <person name="Tian J."/>
            <person name="Zhou Y."/>
            <person name="Sheng Y."/>
            <person name="Liu T."/>
            <person name="Pan Y."/>
            <person name="Xia L."/>
            <person name="Li J."/>
            <person name="Zhao F."/>
            <person name="Cao W."/>
        </authorList>
    </citation>
    <scope>NUCLEOTIDE SEQUENCE</scope>
    <source>
        <strain evidence="1">Dsil-2018</strain>
    </source>
</reference>